<evidence type="ECO:0000313" key="2">
    <source>
        <dbReference type="EMBL" id="ATU83597.1"/>
    </source>
</evidence>
<name>A0A2D3I5D2_9VIRU</name>
<keyword evidence="1" id="KW-0472">Membrane</keyword>
<proteinExistence type="predicted"/>
<dbReference type="EMBL" id="MF768985">
    <property type="protein sequence ID" value="ATU83597.1"/>
    <property type="molecule type" value="Genomic_DNA"/>
</dbReference>
<protein>
    <submittedName>
        <fullName evidence="2">ORF349</fullName>
    </submittedName>
</protein>
<sequence>MGENICLFHDWREHNCILALLYIWRGRSSNPGRIVKLMHSTYFFILECVPRFIFIFFIFFLFFNIFRVRLNRLFSFYMLFRFLCRFLLLLFLSLFFILFFILFIIIAATCY</sequence>
<feature type="transmembrane region" description="Helical" evidence="1">
    <location>
        <begin position="42"/>
        <end position="66"/>
    </location>
</feature>
<reference evidence="2" key="1">
    <citation type="journal article" date="2018" name="Aquaculture">
        <title>Complete genome sequence of a white spot syndrome virus associated with a disease incursion in Australia.</title>
        <authorList>
            <person name="Oakey J."/>
            <person name="Smith C.S."/>
        </authorList>
    </citation>
    <scope>NUCLEOTIDE SEQUENCE [LARGE SCALE GENOMIC DNA]</scope>
    <source>
        <strain evidence="2">WSSV-AU</strain>
    </source>
</reference>
<organism evidence="2">
    <name type="scientific">White spot syndrome virus</name>
    <dbReference type="NCBI Taxonomy" id="342409"/>
    <lineage>
        <taxon>Viruses</taxon>
        <taxon>Viruses incertae sedis</taxon>
        <taxon>Naldaviricetes</taxon>
        <taxon>Nimaviridae</taxon>
        <taxon>Whispovirus</taxon>
    </lineage>
</organism>
<keyword evidence="1" id="KW-1133">Transmembrane helix</keyword>
<dbReference type="Proteomes" id="UP000267516">
    <property type="component" value="Segment"/>
</dbReference>
<feature type="transmembrane region" description="Helical" evidence="1">
    <location>
        <begin position="86"/>
        <end position="108"/>
    </location>
</feature>
<accession>A0A2D3I5D2</accession>
<keyword evidence="1" id="KW-0812">Transmembrane</keyword>
<evidence type="ECO:0000256" key="1">
    <source>
        <dbReference type="SAM" id="Phobius"/>
    </source>
</evidence>